<name>A0A915KPU1_ROMCU</name>
<dbReference type="WBParaSite" id="nRc.2.0.1.t39748-RA">
    <property type="protein sequence ID" value="nRc.2.0.1.t39748-RA"/>
    <property type="gene ID" value="nRc.2.0.1.g39748"/>
</dbReference>
<keyword evidence="1" id="KW-1185">Reference proteome</keyword>
<protein>
    <submittedName>
        <fullName evidence="2">Uncharacterized protein</fullName>
    </submittedName>
</protein>
<dbReference type="AlphaFoldDB" id="A0A915KPU1"/>
<accession>A0A915KPU1</accession>
<sequence length="86" mass="10228">MQMSKGSFIRAFSKGTDRQQLELFSLKIHFRSKTEILRKKTDSYLQPNGMKITLSFGYIPFRMKSLHCPGWLKKELMFPQQHIYVK</sequence>
<evidence type="ECO:0000313" key="1">
    <source>
        <dbReference type="Proteomes" id="UP000887565"/>
    </source>
</evidence>
<organism evidence="1 2">
    <name type="scientific">Romanomermis culicivorax</name>
    <name type="common">Nematode worm</name>
    <dbReference type="NCBI Taxonomy" id="13658"/>
    <lineage>
        <taxon>Eukaryota</taxon>
        <taxon>Metazoa</taxon>
        <taxon>Ecdysozoa</taxon>
        <taxon>Nematoda</taxon>
        <taxon>Enoplea</taxon>
        <taxon>Dorylaimia</taxon>
        <taxon>Mermithida</taxon>
        <taxon>Mermithoidea</taxon>
        <taxon>Mermithidae</taxon>
        <taxon>Romanomermis</taxon>
    </lineage>
</organism>
<evidence type="ECO:0000313" key="2">
    <source>
        <dbReference type="WBParaSite" id="nRc.2.0.1.t39748-RA"/>
    </source>
</evidence>
<proteinExistence type="predicted"/>
<dbReference type="Proteomes" id="UP000887565">
    <property type="component" value="Unplaced"/>
</dbReference>
<reference evidence="2" key="1">
    <citation type="submission" date="2022-11" db="UniProtKB">
        <authorList>
            <consortium name="WormBaseParasite"/>
        </authorList>
    </citation>
    <scope>IDENTIFICATION</scope>
</reference>